<feature type="region of interest" description="Disordered" evidence="1">
    <location>
        <begin position="577"/>
        <end position="600"/>
    </location>
</feature>
<feature type="compositionally biased region" description="Low complexity" evidence="1">
    <location>
        <begin position="338"/>
        <end position="349"/>
    </location>
</feature>
<dbReference type="OrthoDB" id="5573160at2759"/>
<feature type="compositionally biased region" description="Polar residues" evidence="1">
    <location>
        <begin position="7"/>
        <end position="25"/>
    </location>
</feature>
<dbReference type="AlphaFoldDB" id="A0A8H7BYS7"/>
<proteinExistence type="predicted"/>
<dbReference type="EMBL" id="JABAYA010000006">
    <property type="protein sequence ID" value="KAF7731903.1"/>
    <property type="molecule type" value="Genomic_DNA"/>
</dbReference>
<evidence type="ECO:0000313" key="2">
    <source>
        <dbReference type="EMBL" id="KAF7731903.1"/>
    </source>
</evidence>
<evidence type="ECO:0000256" key="1">
    <source>
        <dbReference type="SAM" id="MobiDB-lite"/>
    </source>
</evidence>
<feature type="region of interest" description="Disordered" evidence="1">
    <location>
        <begin position="382"/>
        <end position="431"/>
    </location>
</feature>
<gene>
    <name evidence="2" type="ORF">EC973_007734</name>
</gene>
<sequence>MPRRTDSQPSTSNDTTQGDPQAQGSEQSLEPFYASLINVPFADSVTAIEHCRDLCAQYGFTVKQEASTHRVFFYPLRHLQQGWRTTACSMTYLSPYLLFSKNIYVYCSREGLPDSLRNPKSNPQRKRPSKRCDCRWRVVLYENKGHWEFRKSQNPEAAKHNHELMRPEEIEKNWPKEVIDMICELARQRLTTQEIRTRVKSRFTDINWNERRFYNRLSEERQKIRQREAAARSCHLTSLWATVCMAAAGSEELSNFVEGELTKLFHTACQMAHIDPETLKAPVLEPEDTLTAVRSKLLEIQTGLLGDNMNQQQQTQSRLLNKFGETIPNEIETPPQPRSNRNNSSSFSSAKAAEVPKGFAQVVIPQHSYFVKVHTQRSLSDMYLNRNPRRTRSLSVADDDSAKRMQKKGKAKQQQSQQEEHHRLSVSSDTIQTLQPQIHRTASVSIPSPLHHQAPSTSFVYQSAYDSNTMPLESPLSGYVHPHFHHPYSMAPTSAFASSDMSFQFDPSSPTPVVRPAGNDPTVHPALQANPMNHAKTSPSRQTPTMAIIQHHPHQIEQREGRPMYQQISMSPILHQTQKSLPSPQQPPPPPAQPPQQSSMAGLYNKDVMSLGRTIIPVGAERPYTQGGTLLMHHHHHHQLSPSQPPHAGSAVAAAGVIVYHSDQAPDTPTPHESQDTDQHKNQHQGSPTHCSTRARHPMS</sequence>
<accession>A0A8H7BYS7</accession>
<evidence type="ECO:0008006" key="4">
    <source>
        <dbReference type="Google" id="ProtNLM"/>
    </source>
</evidence>
<name>A0A8H7BYS7_9FUNG</name>
<feature type="region of interest" description="Disordered" evidence="1">
    <location>
        <begin position="1"/>
        <end position="25"/>
    </location>
</feature>
<organism evidence="2 3">
    <name type="scientific">Apophysomyces ossiformis</name>
    <dbReference type="NCBI Taxonomy" id="679940"/>
    <lineage>
        <taxon>Eukaryota</taxon>
        <taxon>Fungi</taxon>
        <taxon>Fungi incertae sedis</taxon>
        <taxon>Mucoromycota</taxon>
        <taxon>Mucoromycotina</taxon>
        <taxon>Mucoromycetes</taxon>
        <taxon>Mucorales</taxon>
        <taxon>Mucorineae</taxon>
        <taxon>Mucoraceae</taxon>
        <taxon>Apophysomyces</taxon>
    </lineage>
</organism>
<dbReference type="Proteomes" id="UP000605846">
    <property type="component" value="Unassembled WGS sequence"/>
</dbReference>
<feature type="region of interest" description="Disordered" evidence="1">
    <location>
        <begin position="663"/>
        <end position="700"/>
    </location>
</feature>
<keyword evidence="3" id="KW-1185">Reference proteome</keyword>
<comment type="caution">
    <text evidence="2">The sequence shown here is derived from an EMBL/GenBank/DDBJ whole genome shotgun (WGS) entry which is preliminary data.</text>
</comment>
<feature type="compositionally biased region" description="Pro residues" evidence="1">
    <location>
        <begin position="584"/>
        <end position="594"/>
    </location>
</feature>
<feature type="region of interest" description="Disordered" evidence="1">
    <location>
        <begin position="327"/>
        <end position="349"/>
    </location>
</feature>
<reference evidence="2" key="1">
    <citation type="submission" date="2020-01" db="EMBL/GenBank/DDBJ databases">
        <title>Genome Sequencing of Three Apophysomyces-Like Fungal Strains Confirms a Novel Fungal Genus in the Mucoromycota with divergent Burkholderia-like Endosymbiotic Bacteria.</title>
        <authorList>
            <person name="Stajich J.E."/>
            <person name="Macias A.M."/>
            <person name="Carter-House D."/>
            <person name="Lovett B."/>
            <person name="Kasson L.R."/>
            <person name="Berry K."/>
            <person name="Grigoriev I."/>
            <person name="Chang Y."/>
            <person name="Spatafora J."/>
            <person name="Kasson M.T."/>
        </authorList>
    </citation>
    <scope>NUCLEOTIDE SEQUENCE</scope>
    <source>
        <strain evidence="2">NRRL A-21654</strain>
    </source>
</reference>
<protein>
    <recommendedName>
        <fullName evidence="4">FAR1 domain-containing protein</fullName>
    </recommendedName>
</protein>
<evidence type="ECO:0000313" key="3">
    <source>
        <dbReference type="Proteomes" id="UP000605846"/>
    </source>
</evidence>